<keyword evidence="12" id="KW-1185">Reference proteome</keyword>
<dbReference type="GO" id="GO:0005524">
    <property type="term" value="F:ATP binding"/>
    <property type="evidence" value="ECO:0007669"/>
    <property type="project" value="UniProtKB-UniRule"/>
</dbReference>
<evidence type="ECO:0000256" key="4">
    <source>
        <dbReference type="ARBA" id="ARBA00022741"/>
    </source>
</evidence>
<dbReference type="GO" id="GO:0042242">
    <property type="term" value="F:cobyrinic acid a,c-diamide synthase activity"/>
    <property type="evidence" value="ECO:0007669"/>
    <property type="project" value="UniProtKB-UniRule"/>
</dbReference>
<evidence type="ECO:0000256" key="1">
    <source>
        <dbReference type="ARBA" id="ARBA00001946"/>
    </source>
</evidence>
<dbReference type="InterPro" id="IPR011698">
    <property type="entry name" value="GATase_3"/>
</dbReference>
<evidence type="ECO:0000259" key="9">
    <source>
        <dbReference type="Pfam" id="PF01656"/>
    </source>
</evidence>
<keyword evidence="3 8" id="KW-0436">Ligase</keyword>
<evidence type="ECO:0000256" key="7">
    <source>
        <dbReference type="ARBA" id="ARBA00022962"/>
    </source>
</evidence>
<dbReference type="EC" id="6.3.5.11" evidence="8"/>
<organism evidence="11 12">
    <name type="scientific">Desulforhabdus amnigena</name>
    <dbReference type="NCBI Taxonomy" id="40218"/>
    <lineage>
        <taxon>Bacteria</taxon>
        <taxon>Pseudomonadati</taxon>
        <taxon>Thermodesulfobacteriota</taxon>
        <taxon>Syntrophobacteria</taxon>
        <taxon>Syntrophobacterales</taxon>
        <taxon>Syntrophobacteraceae</taxon>
        <taxon>Desulforhabdus</taxon>
    </lineage>
</organism>
<dbReference type="CDD" id="cd05388">
    <property type="entry name" value="CobB_N"/>
    <property type="match status" value="1"/>
</dbReference>
<evidence type="ECO:0000256" key="8">
    <source>
        <dbReference type="HAMAP-Rule" id="MF_00027"/>
    </source>
</evidence>
<evidence type="ECO:0000256" key="5">
    <source>
        <dbReference type="ARBA" id="ARBA00022840"/>
    </source>
</evidence>
<comment type="domain">
    <text evidence="8">Comprises of two domains. The C-terminal domain contains the binding site for glutamine and catalyzes the hydrolysis of this substrate to glutamate and ammonia. The N-terminal domain is anticipated to bind ATP and cobyrinate and catalyzes the ultimate synthesis of the diamide product. The ammonia produced via the glutaminase domain is probably translocated to the adjacent domain via a molecular tunnel, where it reacts with an activated intermediate.</text>
</comment>
<dbReference type="PROSITE" id="PS51274">
    <property type="entry name" value="GATASE_COBBQ"/>
    <property type="match status" value="1"/>
</dbReference>
<dbReference type="NCBIfam" id="NF002204">
    <property type="entry name" value="PRK01077.1"/>
    <property type="match status" value="1"/>
</dbReference>
<evidence type="ECO:0000256" key="2">
    <source>
        <dbReference type="ARBA" id="ARBA00022573"/>
    </source>
</evidence>
<keyword evidence="2 8" id="KW-0169">Cobalamin biosynthesis</keyword>
<accession>A0A9W6CXF0</accession>
<comment type="function">
    <text evidence="8">Catalyzes the ATP-dependent amidation of the two carboxylate groups at positions a and c of cobyrinate, using either L-glutamine or ammonia as the nitrogen source.</text>
</comment>
<feature type="active site" description="Nucleophile" evidence="8">
    <location>
        <position position="337"/>
    </location>
</feature>
<dbReference type="PANTHER" id="PTHR43873:SF1">
    <property type="entry name" value="COBYRINATE A,C-DIAMIDE SYNTHASE"/>
    <property type="match status" value="1"/>
</dbReference>
<feature type="domain" description="CobB/CobQ-like glutamine amidotransferase" evidence="10">
    <location>
        <begin position="256"/>
        <end position="445"/>
    </location>
</feature>
<gene>
    <name evidence="11" type="primary">cobB</name>
    <name evidence="8" type="synonym">cbiA</name>
    <name evidence="11" type="ORF">DAMNIGENAA_18270</name>
</gene>
<dbReference type="HAMAP" id="MF_00027">
    <property type="entry name" value="CobB_CbiA"/>
    <property type="match status" value="1"/>
</dbReference>
<evidence type="ECO:0000313" key="12">
    <source>
        <dbReference type="Proteomes" id="UP001144372"/>
    </source>
</evidence>
<dbReference type="AlphaFoldDB" id="A0A9W6CXF0"/>
<dbReference type="SUPFAM" id="SSF52540">
    <property type="entry name" value="P-loop containing nucleoside triphosphate hydrolases"/>
    <property type="match status" value="1"/>
</dbReference>
<dbReference type="NCBIfam" id="TIGR00379">
    <property type="entry name" value="cobB"/>
    <property type="match status" value="1"/>
</dbReference>
<dbReference type="CDD" id="cd03130">
    <property type="entry name" value="GATase1_CobB"/>
    <property type="match status" value="1"/>
</dbReference>
<dbReference type="InterPro" id="IPR004484">
    <property type="entry name" value="CbiA/CobB_synth"/>
</dbReference>
<dbReference type="InterPro" id="IPR027417">
    <property type="entry name" value="P-loop_NTPase"/>
</dbReference>
<reference evidence="11" key="1">
    <citation type="submission" date="2022-12" db="EMBL/GenBank/DDBJ databases">
        <title>Reference genome sequencing for broad-spectrum identification of bacterial and archaeal isolates by mass spectrometry.</title>
        <authorList>
            <person name="Sekiguchi Y."/>
            <person name="Tourlousse D.M."/>
        </authorList>
    </citation>
    <scope>NUCLEOTIDE SEQUENCE</scope>
    <source>
        <strain evidence="11">ASRB1</strain>
    </source>
</reference>
<dbReference type="Pfam" id="PF01656">
    <property type="entry name" value="CbiA"/>
    <property type="match status" value="1"/>
</dbReference>
<comment type="similarity">
    <text evidence="8">Belongs to the CobB/CbiA family.</text>
</comment>
<dbReference type="Gene3D" id="3.40.50.880">
    <property type="match status" value="1"/>
</dbReference>
<sequence length="489" mass="53973">MLFRKPRLVIAALRGGSGKTIVSMGLAAAWRANLGLQVIPFKKGPDYIDAGWLAMAAGRPCYNLDPFLMDPDAMLRSFVNRSNKGDLSLIEGNRGLYDGVDVQGSFSTGELSKLFRAPVILVLDATKMTRTAAALVLGCQHLDPKVNIAGVILNQVAGKRHEKVLRGAIERYCDVPVMGVIPKEKKNFFPERHLGLVPPQESKNASNALEFIAAKINDCVDLKGLWQVAEKAEPLGWPAPLALEPKRFQAHRPAVIGVVRDSAFQFYYPENLEALQEQGAILVEISSFENSPLPHVDALYIGGGFPETHLEILAGNTVFRESLKTEINAGLPVYAECGGLMFLCRKIAYHEKTFPMMGIFPFDVVLEEKPQGHGYTLLECVNDNPYFAKGTSLKGHEFHYSRIIGPDPSFPFIFRLKKGHGIVAGWDGMCYKNVLASYSHIHAVGNEHWAKAMVNAALCHRKERMGEILAHKADAERSMSGTHEYLTAY</sequence>
<dbReference type="InterPro" id="IPR029062">
    <property type="entry name" value="Class_I_gatase-like"/>
</dbReference>
<evidence type="ECO:0000313" key="11">
    <source>
        <dbReference type="EMBL" id="GLI34394.1"/>
    </source>
</evidence>
<keyword evidence="5 8" id="KW-0067">ATP-binding</keyword>
<comment type="catalytic activity">
    <reaction evidence="8">
        <text>cob(II)yrinate + 2 L-glutamine + 2 ATP + 2 H2O = cob(II)yrinate a,c diamide + 2 L-glutamate + 2 ADP + 2 phosphate + 2 H(+)</text>
        <dbReference type="Rhea" id="RHEA:26289"/>
        <dbReference type="ChEBI" id="CHEBI:15377"/>
        <dbReference type="ChEBI" id="CHEBI:15378"/>
        <dbReference type="ChEBI" id="CHEBI:29985"/>
        <dbReference type="ChEBI" id="CHEBI:30616"/>
        <dbReference type="ChEBI" id="CHEBI:43474"/>
        <dbReference type="ChEBI" id="CHEBI:58359"/>
        <dbReference type="ChEBI" id="CHEBI:58537"/>
        <dbReference type="ChEBI" id="CHEBI:58894"/>
        <dbReference type="ChEBI" id="CHEBI:456216"/>
        <dbReference type="EC" id="6.3.5.11"/>
    </reaction>
</comment>
<keyword evidence="7 8" id="KW-0315">Glutamine amidotransferase</keyword>
<comment type="pathway">
    <text evidence="8">Cofactor biosynthesis; adenosylcobalamin biosynthesis; cob(II)yrinate a,c-diamide from sirohydrochlorin (anaerobic route): step 10/10.</text>
</comment>
<dbReference type="GO" id="GO:0009236">
    <property type="term" value="P:cobalamin biosynthetic process"/>
    <property type="evidence" value="ECO:0007669"/>
    <property type="project" value="UniProtKB-UniRule"/>
</dbReference>
<proteinExistence type="inferred from homology"/>
<comment type="caution">
    <text evidence="11">The sequence shown here is derived from an EMBL/GenBank/DDBJ whole genome shotgun (WGS) entry which is preliminary data.</text>
</comment>
<comment type="cofactor">
    <cofactor evidence="1 8">
        <name>Mg(2+)</name>
        <dbReference type="ChEBI" id="CHEBI:18420"/>
    </cofactor>
</comment>
<keyword evidence="4 8" id="KW-0547">Nucleotide-binding</keyword>
<feature type="site" description="Increases nucleophilicity of active site Cys" evidence="8">
    <location>
        <position position="440"/>
    </location>
</feature>
<dbReference type="RefSeq" id="WP_281793647.1">
    <property type="nucleotide sequence ID" value="NZ_BSDR01000001.1"/>
</dbReference>
<name>A0A9W6CXF0_9BACT</name>
<dbReference type="EMBL" id="BSDR01000001">
    <property type="protein sequence ID" value="GLI34394.1"/>
    <property type="molecule type" value="Genomic_DNA"/>
</dbReference>
<dbReference type="Gene3D" id="3.40.50.300">
    <property type="entry name" value="P-loop containing nucleotide triphosphate hydrolases"/>
    <property type="match status" value="1"/>
</dbReference>
<keyword evidence="6 8" id="KW-0460">Magnesium</keyword>
<dbReference type="InterPro" id="IPR002586">
    <property type="entry name" value="CobQ/CobB/MinD/ParA_Nub-bd_dom"/>
</dbReference>
<protein>
    <recommendedName>
        <fullName evidence="8">Cobyrinate a,c-diamide synthase</fullName>
        <ecNumber evidence="8">6.3.5.11</ecNumber>
    </recommendedName>
    <alternativeName>
        <fullName evidence="8">Cobyrinic acid a,c-diamide synthetase</fullName>
    </alternativeName>
</protein>
<dbReference type="PANTHER" id="PTHR43873">
    <property type="entry name" value="COBYRINATE A,C-DIAMIDE SYNTHASE"/>
    <property type="match status" value="1"/>
</dbReference>
<evidence type="ECO:0000256" key="6">
    <source>
        <dbReference type="ARBA" id="ARBA00022842"/>
    </source>
</evidence>
<feature type="domain" description="CobQ/CobB/MinD/ParA nucleotide binding" evidence="9">
    <location>
        <begin position="8"/>
        <end position="187"/>
    </location>
</feature>
<dbReference type="Pfam" id="PF07685">
    <property type="entry name" value="GATase_3"/>
    <property type="match status" value="1"/>
</dbReference>
<comment type="miscellaneous">
    <text evidence="8">The a and c carboxylates of cobyrinate are activated for nucleophilic attack via formation of a phosphorylated intermediate by ATP. CbiA catalyzes first the amidation of the c-carboxylate, and then that of the a-carboxylate.</text>
</comment>
<evidence type="ECO:0000256" key="3">
    <source>
        <dbReference type="ARBA" id="ARBA00022598"/>
    </source>
</evidence>
<dbReference type="Proteomes" id="UP001144372">
    <property type="component" value="Unassembled WGS sequence"/>
</dbReference>
<dbReference type="SUPFAM" id="SSF52317">
    <property type="entry name" value="Class I glutamine amidotransferase-like"/>
    <property type="match status" value="1"/>
</dbReference>
<evidence type="ECO:0000259" key="10">
    <source>
        <dbReference type="Pfam" id="PF07685"/>
    </source>
</evidence>